<dbReference type="AlphaFoldDB" id="B9XK69"/>
<sequence>MRDPLQEHRHLVSRRHFFKSTGLAAGRIALAGLMLPEALKAATSAPKTAAHAHPPLPGLPHFAPKAKRLIYLFMNGGPSQIDLLDYKPGLPKMFDTDLPDSIRMGQRLTTMTSGQSRFPIAPSKYQFKQHGKSGIWFSELLSHTAQVADELAVIKSVQTEAINHDPAVTFIQTGRQIPGNPSLGSWLSYGLGSECDNLPAFVVMTPSWSAKRDAQALYQRLWSSGFLQTKHSGVSLRAKGDPVLYINDPPGVDKQTRRDMLDALAKLNEHEYKQVGDPEINTRIAQYEMAFQMQSSVPELTDIKGESQATLDLYGPEVTIPGTFSHSCLMARRMAERGVRCIEIFHREWDHHGDLTRDLPLQCRDVDHACMGLIKDLKSRGMLDETLVVWGGEFGRTVYCQGKLTPEDYGRDHHPRCFTMWMAGGGIKGGTVYGETDDFSYNVVQDPVHISEINATILHCLGIDHRKLTFKFQGLDQRLTGVEERKVVTGVLA</sequence>
<organism evidence="1 2">
    <name type="scientific">Pedosphaera parvula (strain Ellin514)</name>
    <dbReference type="NCBI Taxonomy" id="320771"/>
    <lineage>
        <taxon>Bacteria</taxon>
        <taxon>Pseudomonadati</taxon>
        <taxon>Verrucomicrobiota</taxon>
        <taxon>Pedosphaerae</taxon>
        <taxon>Pedosphaerales</taxon>
        <taxon>Pedosphaeraceae</taxon>
        <taxon>Pedosphaera</taxon>
    </lineage>
</organism>
<dbReference type="OrthoDB" id="176328at2"/>
<dbReference type="PANTHER" id="PTHR43737:SF1">
    <property type="entry name" value="DUF1501 DOMAIN-CONTAINING PROTEIN"/>
    <property type="match status" value="1"/>
</dbReference>
<evidence type="ECO:0000313" key="1">
    <source>
        <dbReference type="EMBL" id="EEF59707.1"/>
    </source>
</evidence>
<name>B9XK69_PEDPL</name>
<reference evidence="1 2" key="1">
    <citation type="journal article" date="2011" name="J. Bacteriol.">
        <title>Genome sequence of 'Pedosphaera parvula' Ellin514, an aerobic Verrucomicrobial isolate from pasture soil.</title>
        <authorList>
            <person name="Kant R."/>
            <person name="van Passel M.W."/>
            <person name="Sangwan P."/>
            <person name="Palva A."/>
            <person name="Lucas S."/>
            <person name="Copeland A."/>
            <person name="Lapidus A."/>
            <person name="Glavina Del Rio T."/>
            <person name="Dalin E."/>
            <person name="Tice H."/>
            <person name="Bruce D."/>
            <person name="Goodwin L."/>
            <person name="Pitluck S."/>
            <person name="Chertkov O."/>
            <person name="Larimer F.W."/>
            <person name="Land M.L."/>
            <person name="Hauser L."/>
            <person name="Brettin T.S."/>
            <person name="Detter J.C."/>
            <person name="Han S."/>
            <person name="de Vos W.M."/>
            <person name="Janssen P.H."/>
            <person name="Smidt H."/>
        </authorList>
    </citation>
    <scope>NUCLEOTIDE SEQUENCE [LARGE SCALE GENOMIC DNA]</scope>
    <source>
        <strain evidence="1 2">Ellin514</strain>
    </source>
</reference>
<keyword evidence="2" id="KW-1185">Reference proteome</keyword>
<gene>
    <name evidence="1" type="ORF">Cflav_PD2528</name>
</gene>
<dbReference type="SUPFAM" id="SSF53649">
    <property type="entry name" value="Alkaline phosphatase-like"/>
    <property type="match status" value="1"/>
</dbReference>
<dbReference type="STRING" id="320771.Cflav_PD2528"/>
<accession>B9XK69</accession>
<evidence type="ECO:0000313" key="2">
    <source>
        <dbReference type="Proteomes" id="UP000003688"/>
    </source>
</evidence>
<comment type="caution">
    <text evidence="1">The sequence shown here is derived from an EMBL/GenBank/DDBJ whole genome shotgun (WGS) entry which is preliminary data.</text>
</comment>
<dbReference type="PROSITE" id="PS51318">
    <property type="entry name" value="TAT"/>
    <property type="match status" value="1"/>
</dbReference>
<proteinExistence type="predicted"/>
<dbReference type="EMBL" id="ABOX02000024">
    <property type="protein sequence ID" value="EEF59707.1"/>
    <property type="molecule type" value="Genomic_DNA"/>
</dbReference>
<dbReference type="Pfam" id="PF07394">
    <property type="entry name" value="DUF1501"/>
    <property type="match status" value="1"/>
</dbReference>
<dbReference type="InterPro" id="IPR017850">
    <property type="entry name" value="Alkaline_phosphatase_core_sf"/>
</dbReference>
<dbReference type="InterPro" id="IPR006311">
    <property type="entry name" value="TAT_signal"/>
</dbReference>
<dbReference type="RefSeq" id="WP_007416212.1">
    <property type="nucleotide sequence ID" value="NZ_ABOX02000024.1"/>
</dbReference>
<evidence type="ECO:0008006" key="3">
    <source>
        <dbReference type="Google" id="ProtNLM"/>
    </source>
</evidence>
<dbReference type="Proteomes" id="UP000003688">
    <property type="component" value="Unassembled WGS sequence"/>
</dbReference>
<dbReference type="PANTHER" id="PTHR43737">
    <property type="entry name" value="BLL7424 PROTEIN"/>
    <property type="match status" value="1"/>
</dbReference>
<protein>
    <recommendedName>
        <fullName evidence="3">Sulfatase</fullName>
    </recommendedName>
</protein>
<dbReference type="InterPro" id="IPR010869">
    <property type="entry name" value="DUF1501"/>
</dbReference>